<evidence type="ECO:0000313" key="1">
    <source>
        <dbReference type="EMBL" id="KAJ0094250.1"/>
    </source>
</evidence>
<dbReference type="EMBL" id="CM047902">
    <property type="protein sequence ID" value="KAJ0094250.1"/>
    <property type="molecule type" value="Genomic_DNA"/>
</dbReference>
<evidence type="ECO:0000313" key="2">
    <source>
        <dbReference type="Proteomes" id="UP001164250"/>
    </source>
</evidence>
<reference evidence="2" key="1">
    <citation type="journal article" date="2023" name="G3 (Bethesda)">
        <title>Genome assembly and association tests identify interacting loci associated with vigor, precocity, and sex in interspecific pistachio rootstocks.</title>
        <authorList>
            <person name="Palmer W."/>
            <person name="Jacygrad E."/>
            <person name="Sagayaradj S."/>
            <person name="Cavanaugh K."/>
            <person name="Han R."/>
            <person name="Bertier L."/>
            <person name="Beede B."/>
            <person name="Kafkas S."/>
            <person name="Golino D."/>
            <person name="Preece J."/>
            <person name="Michelmore R."/>
        </authorList>
    </citation>
    <scope>NUCLEOTIDE SEQUENCE [LARGE SCALE GENOMIC DNA]</scope>
</reference>
<organism evidence="1 2">
    <name type="scientific">Pistacia atlantica</name>
    <dbReference type="NCBI Taxonomy" id="434234"/>
    <lineage>
        <taxon>Eukaryota</taxon>
        <taxon>Viridiplantae</taxon>
        <taxon>Streptophyta</taxon>
        <taxon>Embryophyta</taxon>
        <taxon>Tracheophyta</taxon>
        <taxon>Spermatophyta</taxon>
        <taxon>Magnoliopsida</taxon>
        <taxon>eudicotyledons</taxon>
        <taxon>Gunneridae</taxon>
        <taxon>Pentapetalae</taxon>
        <taxon>rosids</taxon>
        <taxon>malvids</taxon>
        <taxon>Sapindales</taxon>
        <taxon>Anacardiaceae</taxon>
        <taxon>Pistacia</taxon>
    </lineage>
</organism>
<name>A0ACC1B5R8_9ROSI</name>
<proteinExistence type="predicted"/>
<accession>A0ACC1B5R8</accession>
<comment type="caution">
    <text evidence="1">The sequence shown here is derived from an EMBL/GenBank/DDBJ whole genome shotgun (WGS) entry which is preliminary data.</text>
</comment>
<sequence length="135" mass="15097">MLQELENPYILIHDKKILDMNSLVRILELALNSSHSFLLLLFDQKQKNRELFIVSADVESDALATFILNKHHAGVKVIFEDHGLTLDKVKVEMLGTTRKVTVSVDDTIILHGGGDMKLIEERCGEYAGGCLCSLC</sequence>
<protein>
    <submittedName>
        <fullName evidence="1">Uncharacterized protein</fullName>
    </submittedName>
</protein>
<keyword evidence="2" id="KW-1185">Reference proteome</keyword>
<dbReference type="Proteomes" id="UP001164250">
    <property type="component" value="Chromosome 6"/>
</dbReference>
<gene>
    <name evidence="1" type="ORF">Patl1_15725</name>
</gene>